<keyword evidence="2" id="KW-1185">Reference proteome</keyword>
<protein>
    <submittedName>
        <fullName evidence="1">21543_t:CDS:1</fullName>
    </submittedName>
</protein>
<evidence type="ECO:0000313" key="2">
    <source>
        <dbReference type="Proteomes" id="UP000789405"/>
    </source>
</evidence>
<comment type="caution">
    <text evidence="1">The sequence shown here is derived from an EMBL/GenBank/DDBJ whole genome shotgun (WGS) entry which is preliminary data.</text>
</comment>
<dbReference type="Proteomes" id="UP000789405">
    <property type="component" value="Unassembled WGS sequence"/>
</dbReference>
<dbReference type="EMBL" id="CAJVPY010006770">
    <property type="protein sequence ID" value="CAG8668969.1"/>
    <property type="molecule type" value="Genomic_DNA"/>
</dbReference>
<accession>A0A9N9E9U2</accession>
<evidence type="ECO:0000313" key="1">
    <source>
        <dbReference type="EMBL" id="CAG8668969.1"/>
    </source>
</evidence>
<reference evidence="1" key="1">
    <citation type="submission" date="2021-06" db="EMBL/GenBank/DDBJ databases">
        <authorList>
            <person name="Kallberg Y."/>
            <person name="Tangrot J."/>
            <person name="Rosling A."/>
        </authorList>
    </citation>
    <scope>NUCLEOTIDE SEQUENCE</scope>
    <source>
        <strain evidence="1">MA453B</strain>
    </source>
</reference>
<feature type="non-terminal residue" evidence="1">
    <location>
        <position position="51"/>
    </location>
</feature>
<organism evidence="1 2">
    <name type="scientific">Dentiscutata erythropus</name>
    <dbReference type="NCBI Taxonomy" id="1348616"/>
    <lineage>
        <taxon>Eukaryota</taxon>
        <taxon>Fungi</taxon>
        <taxon>Fungi incertae sedis</taxon>
        <taxon>Mucoromycota</taxon>
        <taxon>Glomeromycotina</taxon>
        <taxon>Glomeromycetes</taxon>
        <taxon>Diversisporales</taxon>
        <taxon>Gigasporaceae</taxon>
        <taxon>Dentiscutata</taxon>
    </lineage>
</organism>
<dbReference type="AlphaFoldDB" id="A0A9N9E9U2"/>
<gene>
    <name evidence="1" type="ORF">DERYTH_LOCUS11127</name>
</gene>
<proteinExistence type="predicted"/>
<sequence length="51" mass="6361">TYYGSYIVAYAYKEFKNSESRLRFYDLIKVRKFKDISELKRRRQPKTPPFY</sequence>
<name>A0A9N9E9U2_9GLOM</name>